<feature type="domain" description="UFSP1/2/DUB catalytic" evidence="2">
    <location>
        <begin position="292"/>
        <end position="475"/>
    </location>
</feature>
<dbReference type="Pfam" id="PF07910">
    <property type="entry name" value="Peptidase_C78"/>
    <property type="match status" value="1"/>
</dbReference>
<reference evidence="3" key="1">
    <citation type="submission" date="2021-01" db="EMBL/GenBank/DDBJ databases">
        <authorList>
            <consortium name="Genoscope - CEA"/>
            <person name="William W."/>
        </authorList>
    </citation>
    <scope>NUCLEOTIDE SEQUENCE</scope>
</reference>
<sequence length="480" mass="55943">MNNNKGNFLWCNLQLEANENGYGLGNQILYTGMKPPMIGGVEEIPKENIQQNRSCDLNDFFKQYICLFTNITGYQRLLSNGQLEKQFLHAIVQKGNNQIVFQLNRGEVIQEQQQNQTKIKNKQKQESSSDLFATLIQQVKKEYKEQIGNLGKILQFKHPPIIDLNFVLAQQLNENEIIQPYINYELMEDEFEFISYHLSDANPIQIINSHIQQLIKAIQSNQKQILYFNDKTVFPINKYAEVQKIQLFKSDFKNNRRLIVYKNKINNLIDSENNKILNVHHYLSPKALDNGKRYFVRGDYVFHHYMQDGFDDKGWGCAYRSFQSVLSWLIENGYTNKKDIPNHKRIQQILVEMGDKQIDFVGTSEWIGAFEVSMLITHLTGVECKILNVSKGTDVVSKLPEFKSYFENYGAPIMFGGGLYAYTLLGIDYNDDDCRFLILDPHYTANDTIKSIIEKQGVSWRKADMFEEKHFYNFCMPLIQ</sequence>
<organism evidence="3 4">
    <name type="scientific">Paramecium primaurelia</name>
    <dbReference type="NCBI Taxonomy" id="5886"/>
    <lineage>
        <taxon>Eukaryota</taxon>
        <taxon>Sar</taxon>
        <taxon>Alveolata</taxon>
        <taxon>Ciliophora</taxon>
        <taxon>Intramacronucleata</taxon>
        <taxon>Oligohymenophorea</taxon>
        <taxon>Peniculida</taxon>
        <taxon>Parameciidae</taxon>
        <taxon>Paramecium</taxon>
    </lineage>
</organism>
<evidence type="ECO:0000313" key="4">
    <source>
        <dbReference type="Proteomes" id="UP000688137"/>
    </source>
</evidence>
<dbReference type="OMA" id="GAPIMFG"/>
<evidence type="ECO:0000313" key="3">
    <source>
        <dbReference type="EMBL" id="CAD8089665.1"/>
    </source>
</evidence>
<gene>
    <name evidence="3" type="ORF">PPRIM_AZ9-3.1.T0840054</name>
</gene>
<keyword evidence="4" id="KW-1185">Reference proteome</keyword>
<proteinExistence type="predicted"/>
<dbReference type="InterPro" id="IPR012462">
    <property type="entry name" value="UFSP1/2_DUB_cat"/>
</dbReference>
<dbReference type="GO" id="GO:0071567">
    <property type="term" value="F:deUFMylase activity"/>
    <property type="evidence" value="ECO:0007669"/>
    <property type="project" value="TreeGrafter"/>
</dbReference>
<keyword evidence="1" id="KW-0378">Hydrolase</keyword>
<accession>A0A8S1NKW2</accession>
<comment type="caution">
    <text evidence="3">The sequence shown here is derived from an EMBL/GenBank/DDBJ whole genome shotgun (WGS) entry which is preliminary data.</text>
</comment>
<protein>
    <recommendedName>
        <fullName evidence="2">UFSP1/2/DUB catalytic domain-containing protein</fullName>
    </recommendedName>
</protein>
<evidence type="ECO:0000259" key="2">
    <source>
        <dbReference type="Pfam" id="PF07910"/>
    </source>
</evidence>
<dbReference type="EMBL" id="CAJJDM010000087">
    <property type="protein sequence ID" value="CAD8089665.1"/>
    <property type="molecule type" value="Genomic_DNA"/>
</dbReference>
<name>A0A8S1NKW2_PARPR</name>
<evidence type="ECO:0000256" key="1">
    <source>
        <dbReference type="ARBA" id="ARBA00022801"/>
    </source>
</evidence>
<dbReference type="PANTHER" id="PTHR48153">
    <property type="entry name" value="UFM1-SPECIFIC PROTEASE 2"/>
    <property type="match status" value="1"/>
</dbReference>
<dbReference type="PANTHER" id="PTHR48153:SF2">
    <property type="entry name" value="UFM1-SPECIFIC PROTEASE 2"/>
    <property type="match status" value="1"/>
</dbReference>
<dbReference type="AlphaFoldDB" id="A0A8S1NKW2"/>
<dbReference type="Proteomes" id="UP000688137">
    <property type="component" value="Unassembled WGS sequence"/>
</dbReference>